<sequence>MPIKSTLILAVIVFSVSHPVTGQRYLEEVFKKTTKETVVYLDKGHEKLSMDIFTPVNDTAKNRPVMLYVHGGGFAGGNRDHPNHIKFCEALARRGYVAVTMSYSLVMKGKSFSCDQLAEVKVKTFRSVALDIAYATKYLIENKNKLGIDQSQIVLAGSSAGAEAVLHAAYWKSSWQNEEKAILDDDFQYGGVISMAGAIVDIKLINKASAIPTQLFHGTCDNLVPYATAPHHYCDYEKPGYLILHGAKSIADRLDELQKGYYLVTGCNGGHEWNDLPIRAYIPLIADFLYHDVLAGEFRQIHTVKSSTRDCANKSAELPSECGF</sequence>
<dbReference type="RefSeq" id="WP_346757171.1">
    <property type="nucleotide sequence ID" value="NZ_JAUJEB010000001.1"/>
</dbReference>
<dbReference type="InterPro" id="IPR049492">
    <property type="entry name" value="BD-FAE-like_dom"/>
</dbReference>
<keyword evidence="1 3" id="KW-0378">Hydrolase</keyword>
<protein>
    <submittedName>
        <fullName evidence="3">Alpha/beta hydrolase</fullName>
        <ecNumber evidence="3">3.-.-.-</ecNumber>
    </submittedName>
</protein>
<dbReference type="Gene3D" id="3.40.50.1820">
    <property type="entry name" value="alpha/beta hydrolase"/>
    <property type="match status" value="1"/>
</dbReference>
<evidence type="ECO:0000259" key="2">
    <source>
        <dbReference type="Pfam" id="PF20434"/>
    </source>
</evidence>
<dbReference type="InterPro" id="IPR029058">
    <property type="entry name" value="AB_hydrolase_fold"/>
</dbReference>
<dbReference type="PANTHER" id="PTHR48081">
    <property type="entry name" value="AB HYDROLASE SUPERFAMILY PROTEIN C4A8.06C"/>
    <property type="match status" value="1"/>
</dbReference>
<dbReference type="Proteomes" id="UP001172083">
    <property type="component" value="Unassembled WGS sequence"/>
</dbReference>
<dbReference type="Pfam" id="PF20434">
    <property type="entry name" value="BD-FAE"/>
    <property type="match status" value="1"/>
</dbReference>
<name>A0ABT8L2B9_9BACT</name>
<dbReference type="InterPro" id="IPR050300">
    <property type="entry name" value="GDXG_lipolytic_enzyme"/>
</dbReference>
<organism evidence="3 4">
    <name type="scientific">Agaribacillus aureus</name>
    <dbReference type="NCBI Taxonomy" id="3051825"/>
    <lineage>
        <taxon>Bacteria</taxon>
        <taxon>Pseudomonadati</taxon>
        <taxon>Bacteroidota</taxon>
        <taxon>Cytophagia</taxon>
        <taxon>Cytophagales</taxon>
        <taxon>Splendidivirgaceae</taxon>
        <taxon>Agaribacillus</taxon>
    </lineage>
</organism>
<comment type="caution">
    <text evidence="3">The sequence shown here is derived from an EMBL/GenBank/DDBJ whole genome shotgun (WGS) entry which is preliminary data.</text>
</comment>
<reference evidence="3" key="1">
    <citation type="submission" date="2023-06" db="EMBL/GenBank/DDBJ databases">
        <title>Genomic of Agaribacillus aureum.</title>
        <authorList>
            <person name="Wang G."/>
        </authorList>
    </citation>
    <scope>NUCLEOTIDE SEQUENCE</scope>
    <source>
        <strain evidence="3">BMA12</strain>
    </source>
</reference>
<evidence type="ECO:0000256" key="1">
    <source>
        <dbReference type="ARBA" id="ARBA00022801"/>
    </source>
</evidence>
<dbReference type="GO" id="GO:0016787">
    <property type="term" value="F:hydrolase activity"/>
    <property type="evidence" value="ECO:0007669"/>
    <property type="project" value="UniProtKB-KW"/>
</dbReference>
<evidence type="ECO:0000313" key="3">
    <source>
        <dbReference type="EMBL" id="MDN5211843.1"/>
    </source>
</evidence>
<dbReference type="EMBL" id="JAUJEB010000001">
    <property type="protein sequence ID" value="MDN5211843.1"/>
    <property type="molecule type" value="Genomic_DNA"/>
</dbReference>
<dbReference type="EC" id="3.-.-.-" evidence="3"/>
<proteinExistence type="predicted"/>
<gene>
    <name evidence="3" type="ORF">QQ020_07265</name>
</gene>
<accession>A0ABT8L2B9</accession>
<feature type="domain" description="BD-FAE-like" evidence="2">
    <location>
        <begin position="50"/>
        <end position="248"/>
    </location>
</feature>
<evidence type="ECO:0000313" key="4">
    <source>
        <dbReference type="Proteomes" id="UP001172083"/>
    </source>
</evidence>
<keyword evidence="4" id="KW-1185">Reference proteome</keyword>
<dbReference type="SUPFAM" id="SSF53474">
    <property type="entry name" value="alpha/beta-Hydrolases"/>
    <property type="match status" value="1"/>
</dbReference>